<dbReference type="Proteomes" id="UP000030766">
    <property type="component" value="Unassembled WGS sequence"/>
</dbReference>
<gene>
    <name evidence="2" type="ORF">FOZG_14597</name>
</gene>
<dbReference type="VEuPathDB" id="FungiDB:FOZG_14597"/>
<organism evidence="2">
    <name type="scientific">Fusarium oxysporum Fo47</name>
    <dbReference type="NCBI Taxonomy" id="660027"/>
    <lineage>
        <taxon>Eukaryota</taxon>
        <taxon>Fungi</taxon>
        <taxon>Dikarya</taxon>
        <taxon>Ascomycota</taxon>
        <taxon>Pezizomycotina</taxon>
        <taxon>Sordariomycetes</taxon>
        <taxon>Hypocreomycetidae</taxon>
        <taxon>Hypocreales</taxon>
        <taxon>Nectriaceae</taxon>
        <taxon>Fusarium</taxon>
        <taxon>Fusarium oxysporum species complex</taxon>
    </lineage>
</organism>
<evidence type="ECO:0000313" key="2">
    <source>
        <dbReference type="EMBL" id="EWZ31454.1"/>
    </source>
</evidence>
<proteinExistence type="predicted"/>
<evidence type="ECO:0000256" key="1">
    <source>
        <dbReference type="SAM" id="Phobius"/>
    </source>
</evidence>
<dbReference type="HOGENOM" id="CLU_3399422_0_0_1"/>
<sequence length="31" mass="3536">MPSDTSFGMYFSNMGVCAAIFWYIRGWVKLG</sequence>
<keyword evidence="1" id="KW-0812">Transmembrane</keyword>
<accession>W9JLT0</accession>
<reference evidence="2" key="1">
    <citation type="submission" date="2011-06" db="EMBL/GenBank/DDBJ databases">
        <title>The Genome Sequence of Fusarium oxysporum Fo47.</title>
        <authorList>
            <consortium name="The Broad Institute Genome Sequencing Platform"/>
            <person name="Ma L.-J."/>
            <person name="Gale L.R."/>
            <person name="Schwartz D.C."/>
            <person name="Zhou S."/>
            <person name="Corby-Kistler H."/>
            <person name="Young S.K."/>
            <person name="Zeng Q."/>
            <person name="Gargeya S."/>
            <person name="Fitzgerald M."/>
            <person name="Haas B."/>
            <person name="Abouelleil A."/>
            <person name="Alvarado L."/>
            <person name="Arachchi H.M."/>
            <person name="Berlin A."/>
            <person name="Brown A."/>
            <person name="Chapman S.B."/>
            <person name="Chen Z."/>
            <person name="Dunbar C."/>
            <person name="Freedman E."/>
            <person name="Gearin G."/>
            <person name="Gellesch M."/>
            <person name="Goldberg J."/>
            <person name="Griggs A."/>
            <person name="Gujja S."/>
            <person name="Heiman D."/>
            <person name="Howarth C."/>
            <person name="Larson L."/>
            <person name="Lui A."/>
            <person name="MacDonald P.J.P."/>
            <person name="Mehta T."/>
            <person name="Montmayeur A."/>
            <person name="Murphy C."/>
            <person name="Neiman D."/>
            <person name="Pearson M."/>
            <person name="Priest M."/>
            <person name="Roberts A."/>
            <person name="Saif S."/>
            <person name="Shea T."/>
            <person name="Shenoy N."/>
            <person name="Sisk P."/>
            <person name="Stolte C."/>
            <person name="Sykes S."/>
            <person name="Wortman J."/>
            <person name="Nusbaum C."/>
            <person name="Birren B."/>
        </authorList>
    </citation>
    <scope>NUCLEOTIDE SEQUENCE [LARGE SCALE GENOMIC DNA]</scope>
    <source>
        <strain evidence="2">Fo47</strain>
    </source>
</reference>
<name>W9JLT0_FUSOX</name>
<keyword evidence="1" id="KW-1133">Transmembrane helix</keyword>
<keyword evidence="1" id="KW-0472">Membrane</keyword>
<protein>
    <submittedName>
        <fullName evidence="2">Uncharacterized protein</fullName>
    </submittedName>
</protein>
<dbReference type="AlphaFoldDB" id="W9JLT0"/>
<feature type="transmembrane region" description="Helical" evidence="1">
    <location>
        <begin position="6"/>
        <end position="24"/>
    </location>
</feature>
<reference evidence="2" key="2">
    <citation type="submission" date="2012-06" db="EMBL/GenBank/DDBJ databases">
        <title>Annotation of the Genome Sequence of Fusarium oxysporum Fo47.</title>
        <authorList>
            <consortium name="The Broad Institute Genomics Platform"/>
            <person name="Ma L.-J."/>
            <person name="Corby-Kistler H."/>
            <person name="Broz K."/>
            <person name="Gale L.R."/>
            <person name="Jonkers W."/>
            <person name="O'Donnell K."/>
            <person name="Ploetz R."/>
            <person name="Steinberg C."/>
            <person name="Schwartz D.C."/>
            <person name="VanEtten H."/>
            <person name="Zhou S."/>
            <person name="Young S.K."/>
            <person name="Zeng Q."/>
            <person name="Gargeya S."/>
            <person name="Fitzgerald M."/>
            <person name="Abouelleil A."/>
            <person name="Alvarado L."/>
            <person name="Chapman S.B."/>
            <person name="Gainer-Dewar J."/>
            <person name="Goldberg J."/>
            <person name="Griggs A."/>
            <person name="Gujja S."/>
            <person name="Hansen M."/>
            <person name="Howarth C."/>
            <person name="Imamovic A."/>
            <person name="Ireland A."/>
            <person name="Larimer J."/>
            <person name="McCowan C."/>
            <person name="Murphy C."/>
            <person name="Pearson M."/>
            <person name="Poon T.W."/>
            <person name="Priest M."/>
            <person name="Roberts A."/>
            <person name="Saif S."/>
            <person name="Shea T."/>
            <person name="Sykes S."/>
            <person name="Wortman J."/>
            <person name="Nusbaum C."/>
            <person name="Birren B."/>
        </authorList>
    </citation>
    <scope>NUCLEOTIDE SEQUENCE</scope>
    <source>
        <strain evidence="2">Fo47</strain>
    </source>
</reference>
<dbReference type="EMBL" id="JH717907">
    <property type="protein sequence ID" value="EWZ31454.1"/>
    <property type="molecule type" value="Genomic_DNA"/>
</dbReference>